<comment type="subcellular location">
    <subcellularLocation>
        <location evidence="1 7">Cell outer membrane</location>
        <topology evidence="1 7">Multi-pass membrane protein</topology>
    </subcellularLocation>
</comment>
<keyword evidence="4 7" id="KW-0812">Transmembrane</keyword>
<dbReference type="Pfam" id="PF07715">
    <property type="entry name" value="Plug"/>
    <property type="match status" value="1"/>
</dbReference>
<dbReference type="NCBIfam" id="TIGR04056">
    <property type="entry name" value="OMP_RagA_SusC"/>
    <property type="match status" value="1"/>
</dbReference>
<evidence type="ECO:0000313" key="10">
    <source>
        <dbReference type="EMBL" id="MCU7548178.1"/>
    </source>
</evidence>
<feature type="signal peptide" evidence="8">
    <location>
        <begin position="1"/>
        <end position="29"/>
    </location>
</feature>
<dbReference type="Gene3D" id="2.170.130.10">
    <property type="entry name" value="TonB-dependent receptor, plug domain"/>
    <property type="match status" value="1"/>
</dbReference>
<evidence type="ECO:0000256" key="4">
    <source>
        <dbReference type="ARBA" id="ARBA00022692"/>
    </source>
</evidence>
<evidence type="ECO:0000256" key="2">
    <source>
        <dbReference type="ARBA" id="ARBA00022448"/>
    </source>
</evidence>
<dbReference type="Proteomes" id="UP001155483">
    <property type="component" value="Unassembled WGS sequence"/>
</dbReference>
<keyword evidence="10" id="KW-0675">Receptor</keyword>
<evidence type="ECO:0000259" key="9">
    <source>
        <dbReference type="Pfam" id="PF07715"/>
    </source>
</evidence>
<keyword evidence="5 7" id="KW-0472">Membrane</keyword>
<dbReference type="InterPro" id="IPR023996">
    <property type="entry name" value="TonB-dep_OMP_SusC/RagA"/>
</dbReference>
<dbReference type="GO" id="GO:0009279">
    <property type="term" value="C:cell outer membrane"/>
    <property type="evidence" value="ECO:0007669"/>
    <property type="project" value="UniProtKB-SubCell"/>
</dbReference>
<organism evidence="10 11">
    <name type="scientific">Paraflavisolibacter caeni</name>
    <dbReference type="NCBI Taxonomy" id="2982496"/>
    <lineage>
        <taxon>Bacteria</taxon>
        <taxon>Pseudomonadati</taxon>
        <taxon>Bacteroidota</taxon>
        <taxon>Chitinophagia</taxon>
        <taxon>Chitinophagales</taxon>
        <taxon>Chitinophagaceae</taxon>
        <taxon>Paraflavisolibacter</taxon>
    </lineage>
</organism>
<protein>
    <submittedName>
        <fullName evidence="10">TonB-dependent receptor</fullName>
    </submittedName>
</protein>
<keyword evidence="2 7" id="KW-0813">Transport</keyword>
<comment type="caution">
    <text evidence="10">The sequence shown here is derived from an EMBL/GenBank/DDBJ whole genome shotgun (WGS) entry which is preliminary data.</text>
</comment>
<evidence type="ECO:0000256" key="8">
    <source>
        <dbReference type="SAM" id="SignalP"/>
    </source>
</evidence>
<evidence type="ECO:0000256" key="7">
    <source>
        <dbReference type="PROSITE-ProRule" id="PRU01360"/>
    </source>
</evidence>
<dbReference type="PROSITE" id="PS52016">
    <property type="entry name" value="TONB_DEPENDENT_REC_3"/>
    <property type="match status" value="1"/>
</dbReference>
<feature type="domain" description="TonB-dependent receptor plug" evidence="9">
    <location>
        <begin position="135"/>
        <end position="242"/>
    </location>
</feature>
<keyword evidence="8" id="KW-0732">Signal</keyword>
<feature type="chain" id="PRO_5040764213" evidence="8">
    <location>
        <begin position="30"/>
        <end position="1004"/>
    </location>
</feature>
<dbReference type="RefSeq" id="WP_279295622.1">
    <property type="nucleotide sequence ID" value="NZ_JAOTIF010000001.1"/>
</dbReference>
<dbReference type="EMBL" id="JAOTIF010000001">
    <property type="protein sequence ID" value="MCU7548178.1"/>
    <property type="molecule type" value="Genomic_DNA"/>
</dbReference>
<keyword evidence="11" id="KW-1185">Reference proteome</keyword>
<evidence type="ECO:0000313" key="11">
    <source>
        <dbReference type="Proteomes" id="UP001155483"/>
    </source>
</evidence>
<dbReference type="InterPro" id="IPR036942">
    <property type="entry name" value="Beta-barrel_TonB_sf"/>
</dbReference>
<dbReference type="InterPro" id="IPR023997">
    <property type="entry name" value="TonB-dep_OMP_SusC/RagA_CS"/>
</dbReference>
<keyword evidence="3 7" id="KW-1134">Transmembrane beta strand</keyword>
<dbReference type="InterPro" id="IPR012910">
    <property type="entry name" value="Plug_dom"/>
</dbReference>
<evidence type="ECO:0000256" key="3">
    <source>
        <dbReference type="ARBA" id="ARBA00022452"/>
    </source>
</evidence>
<dbReference type="Pfam" id="PF13620">
    <property type="entry name" value="CarboxypepD_reg"/>
    <property type="match status" value="1"/>
</dbReference>
<proteinExistence type="inferred from homology"/>
<dbReference type="NCBIfam" id="TIGR04057">
    <property type="entry name" value="SusC_RagA_signa"/>
    <property type="match status" value="1"/>
</dbReference>
<name>A0A9X2XUT9_9BACT</name>
<evidence type="ECO:0000256" key="5">
    <source>
        <dbReference type="ARBA" id="ARBA00023136"/>
    </source>
</evidence>
<reference evidence="10" key="2">
    <citation type="submission" date="2023-04" db="EMBL/GenBank/DDBJ databases">
        <title>Paracnuella aquatica gen. nov., sp. nov., a member of the family Chitinophagaceae isolated from a hot spring.</title>
        <authorList>
            <person name="Wang C."/>
        </authorList>
    </citation>
    <scope>NUCLEOTIDE SEQUENCE</scope>
    <source>
        <strain evidence="10">LB-8</strain>
    </source>
</reference>
<dbReference type="InterPro" id="IPR008969">
    <property type="entry name" value="CarboxyPept-like_regulatory"/>
</dbReference>
<keyword evidence="6 7" id="KW-0998">Cell outer membrane</keyword>
<gene>
    <name evidence="10" type="ORF">OCK74_03590</name>
</gene>
<sequence>MRFKVIKSKATLLALWLLTQLYQAFDANAQTSTSLVKGIVHDANKEPLIGVSVIIQNNKTNFTSGTRTDTTGVFSTRIPAGGSYSFSFSMVGYESQTLSGYHIKEDTTFSLVVEMKSTTASLDEIVVVGYGTRKRSDVTGAVASVPRERLSLLPVTNTLQAIQGTVAGVHISQGSSVPGSAPTVVIRGESSISASTSPLIVADGVPFNGSINDINPNDIASIDILKDASSTAIYGTRGANGVILITTKRGQTGKTIIAYNGYGGLEDFAHTVRLMGPEQYVQKYADFKAQAGINNTNVLPNAFERDNYAAGITTDWIDEISQQGYIHNHSLRIHGGNKDVRFYVSGDYLKQQGVIKGYQYNRASIRSNLDATITDYLSVGLNLFFTNNNYDGGRAALTLANAMSPYGTLYNADGSYAIYPMFSETLYTSPLLGLYSTRNDRSKNINTNVFAELKPGFVKGLKYTINTAYSYVPTSFQSYVGRKANNLLGAAQVDNTETKNWLIENFLTYEKAWKKHHMNATGLYSAQQTNFFLSSTIATGFINDAISFKNLSSASTTAGASNSYQTNLLSQMLRVHYSYDRRYLFTATARRDGYSAFGSATSKYGFFPSASLGWNISNEHFMKNVKQVGNLKLRVSYGLVGNQAIAPNATATTLANVRLPYNRISTIGIAANVLGNDDLNWESTYSGNVGIDFSILQNKISGTIDAYSTSTKDLLLYRAIPSITGYNRVLANLGKVSNKGVEISLMSQNINNKNFRWESTVNFTTNKNKIQDLYGDAKDDIGNRWFIGHPINVIYDYQIAGVWQAGEDPSGQDPGAKPGDLKFADVDGSKTITPADKVILGQTAPKWYGGLTNTFQYRNFHLNIFIQTAHGVTKYNQMMDFRDLGGRQNLPAEAGYWTAENKSNTRPSLTYTNPRLYAYPQDASYTRIKDVTLSFTAPQRLLDDIKLSGLTIYASGRNLATFTNWVGLDPEADFSRNITTSVATNENNFPLVRSIVFGVNITLR</sequence>
<dbReference type="InterPro" id="IPR039426">
    <property type="entry name" value="TonB-dep_rcpt-like"/>
</dbReference>
<dbReference type="InterPro" id="IPR037066">
    <property type="entry name" value="Plug_dom_sf"/>
</dbReference>
<dbReference type="Gene3D" id="2.60.40.1120">
    <property type="entry name" value="Carboxypeptidase-like, regulatory domain"/>
    <property type="match status" value="1"/>
</dbReference>
<reference evidence="10" key="1">
    <citation type="submission" date="2022-09" db="EMBL/GenBank/DDBJ databases">
        <authorList>
            <person name="Yuan C."/>
            <person name="Ke Z."/>
        </authorList>
    </citation>
    <scope>NUCLEOTIDE SEQUENCE</scope>
    <source>
        <strain evidence="10">LB-8</strain>
    </source>
</reference>
<comment type="similarity">
    <text evidence="7">Belongs to the TonB-dependent receptor family.</text>
</comment>
<dbReference type="AlphaFoldDB" id="A0A9X2XUT9"/>
<dbReference type="Gene3D" id="2.40.170.20">
    <property type="entry name" value="TonB-dependent receptor, beta-barrel domain"/>
    <property type="match status" value="1"/>
</dbReference>
<evidence type="ECO:0000256" key="1">
    <source>
        <dbReference type="ARBA" id="ARBA00004571"/>
    </source>
</evidence>
<evidence type="ECO:0000256" key="6">
    <source>
        <dbReference type="ARBA" id="ARBA00023237"/>
    </source>
</evidence>
<dbReference type="SUPFAM" id="SSF49464">
    <property type="entry name" value="Carboxypeptidase regulatory domain-like"/>
    <property type="match status" value="1"/>
</dbReference>
<accession>A0A9X2XUT9</accession>
<dbReference type="SUPFAM" id="SSF56935">
    <property type="entry name" value="Porins"/>
    <property type="match status" value="1"/>
</dbReference>